<dbReference type="GeneID" id="127750538"/>
<proteinExistence type="predicted"/>
<gene>
    <name evidence="2" type="primary">LOC127750538</name>
</gene>
<reference evidence="2" key="1">
    <citation type="submission" date="2025-08" db="UniProtKB">
        <authorList>
            <consortium name="RefSeq"/>
        </authorList>
    </citation>
    <scope>IDENTIFICATION</scope>
    <source>
        <tissue evidence="2">Whole organism</tissue>
    </source>
</reference>
<evidence type="ECO:0000313" key="2">
    <source>
        <dbReference type="RefSeq" id="XP_052128433.1"/>
    </source>
</evidence>
<protein>
    <submittedName>
        <fullName evidence="2">Uncharacterized protein LOC127750538</fullName>
    </submittedName>
</protein>
<accession>A0A9C6X3E2</accession>
<keyword evidence="1" id="KW-1185">Reference proteome</keyword>
<sequence>MWPVMARHHGWVMGEENCPVLLAGILHSGITCWTFTGRFRVDATTTCLESLRVSFLLGDWHHCQRNFVQFDICELTRLYPSHGNLHDYSPSVRSRLMENCLRSLENVRDNTSFGKIL</sequence>
<organism evidence="1 2">
    <name type="scientific">Frankliniella occidentalis</name>
    <name type="common">Western flower thrips</name>
    <name type="synonym">Euthrips occidentalis</name>
    <dbReference type="NCBI Taxonomy" id="133901"/>
    <lineage>
        <taxon>Eukaryota</taxon>
        <taxon>Metazoa</taxon>
        <taxon>Ecdysozoa</taxon>
        <taxon>Arthropoda</taxon>
        <taxon>Hexapoda</taxon>
        <taxon>Insecta</taxon>
        <taxon>Pterygota</taxon>
        <taxon>Neoptera</taxon>
        <taxon>Paraneoptera</taxon>
        <taxon>Thysanoptera</taxon>
        <taxon>Terebrantia</taxon>
        <taxon>Thripoidea</taxon>
        <taxon>Thripidae</taxon>
        <taxon>Frankliniella</taxon>
    </lineage>
</organism>
<name>A0A9C6X3E2_FRAOC</name>
<dbReference type="KEGG" id="foc:127750538"/>
<dbReference type="RefSeq" id="XP_052128433.1">
    <property type="nucleotide sequence ID" value="XM_052272473.1"/>
</dbReference>
<evidence type="ECO:0000313" key="1">
    <source>
        <dbReference type="Proteomes" id="UP000504606"/>
    </source>
</evidence>
<dbReference type="AlphaFoldDB" id="A0A9C6X3E2"/>
<dbReference type="Proteomes" id="UP000504606">
    <property type="component" value="Unplaced"/>
</dbReference>